<evidence type="ECO:0000256" key="5">
    <source>
        <dbReference type="ARBA" id="ARBA00023163"/>
    </source>
</evidence>
<feature type="DNA-binding region" description="OmpR/PhoB-type" evidence="7">
    <location>
        <begin position="159"/>
        <end position="264"/>
    </location>
</feature>
<dbReference type="InterPro" id="IPR011006">
    <property type="entry name" value="CheY-like_superfamily"/>
</dbReference>
<feature type="domain" description="Response regulatory" evidence="8">
    <location>
        <begin position="32"/>
        <end position="147"/>
    </location>
</feature>
<protein>
    <submittedName>
        <fullName evidence="10">Response regulator transcription factor</fullName>
    </submittedName>
</protein>
<dbReference type="InterPro" id="IPR016032">
    <property type="entry name" value="Sig_transdc_resp-reg_C-effctor"/>
</dbReference>
<dbReference type="PANTHER" id="PTHR48111">
    <property type="entry name" value="REGULATOR OF RPOS"/>
    <property type="match status" value="1"/>
</dbReference>
<dbReference type="Gene3D" id="1.10.10.10">
    <property type="entry name" value="Winged helix-like DNA-binding domain superfamily/Winged helix DNA-binding domain"/>
    <property type="match status" value="1"/>
</dbReference>
<dbReference type="Proteomes" id="UP000321638">
    <property type="component" value="Unassembled WGS sequence"/>
</dbReference>
<dbReference type="InterPro" id="IPR001789">
    <property type="entry name" value="Sig_transdc_resp-reg_receiver"/>
</dbReference>
<keyword evidence="4 7" id="KW-0238">DNA-binding</keyword>
<evidence type="ECO:0000313" key="11">
    <source>
        <dbReference type="Proteomes" id="UP000321638"/>
    </source>
</evidence>
<dbReference type="Gene3D" id="3.40.50.2300">
    <property type="match status" value="1"/>
</dbReference>
<dbReference type="InterPro" id="IPR039420">
    <property type="entry name" value="WalR-like"/>
</dbReference>
<dbReference type="InterPro" id="IPR036388">
    <property type="entry name" value="WH-like_DNA-bd_sf"/>
</dbReference>
<comment type="caution">
    <text evidence="10">The sequence shown here is derived from an EMBL/GenBank/DDBJ whole genome shotgun (WGS) entry which is preliminary data.</text>
</comment>
<proteinExistence type="predicted"/>
<evidence type="ECO:0000256" key="4">
    <source>
        <dbReference type="ARBA" id="ARBA00023125"/>
    </source>
</evidence>
<accession>A0A5C8PNT4</accession>
<keyword evidence="2" id="KW-0902">Two-component regulatory system</keyword>
<keyword evidence="3" id="KW-0805">Transcription regulation</keyword>
<feature type="modified residue" description="4-aspartylphosphate" evidence="6">
    <location>
        <position position="82"/>
    </location>
</feature>
<dbReference type="SUPFAM" id="SSF52172">
    <property type="entry name" value="CheY-like"/>
    <property type="match status" value="1"/>
</dbReference>
<sequence length="270" mass="29954">MTTPMKESATAWPIYNPAPRPVDTITSGDRVRLVFVDDDDDYREVVGAELVDHGFDVVSLADGSAMLDYLAGGGGGDVIVLDWNLPITPGIDLLPKLQRRGIHLPIVFLTGQSSRAHENLALERGALDFVDKSRGVGILAKRIRLIVEAGKQPQEMQAEEILQCGRLVLRPRVSRAYWNDVDVNLTLTEFNIVRLLASSVGEYVTYRAVYDCMHHVGFIAGSGEDGYRTNVRSSIKRIRNKFRAIDSDFGEIENFPSFGYRWGRASTPSA</sequence>
<dbReference type="GO" id="GO:0000976">
    <property type="term" value="F:transcription cis-regulatory region binding"/>
    <property type="evidence" value="ECO:0007669"/>
    <property type="project" value="TreeGrafter"/>
</dbReference>
<dbReference type="Pfam" id="PF00072">
    <property type="entry name" value="Response_reg"/>
    <property type="match status" value="1"/>
</dbReference>
<evidence type="ECO:0000313" key="10">
    <source>
        <dbReference type="EMBL" id="TXL75715.1"/>
    </source>
</evidence>
<dbReference type="GO" id="GO:0000156">
    <property type="term" value="F:phosphorelay response regulator activity"/>
    <property type="evidence" value="ECO:0007669"/>
    <property type="project" value="TreeGrafter"/>
</dbReference>
<dbReference type="GO" id="GO:0006355">
    <property type="term" value="P:regulation of DNA-templated transcription"/>
    <property type="evidence" value="ECO:0007669"/>
    <property type="project" value="InterPro"/>
</dbReference>
<dbReference type="OrthoDB" id="9802426at2"/>
<dbReference type="PROSITE" id="PS51755">
    <property type="entry name" value="OMPR_PHOB"/>
    <property type="match status" value="1"/>
</dbReference>
<dbReference type="SUPFAM" id="SSF46894">
    <property type="entry name" value="C-terminal effector domain of the bipartite response regulators"/>
    <property type="match status" value="1"/>
</dbReference>
<dbReference type="InterPro" id="IPR001867">
    <property type="entry name" value="OmpR/PhoB-type_DNA-bd"/>
</dbReference>
<feature type="domain" description="OmpR/PhoB-type" evidence="9">
    <location>
        <begin position="159"/>
        <end position="264"/>
    </location>
</feature>
<evidence type="ECO:0000256" key="6">
    <source>
        <dbReference type="PROSITE-ProRule" id="PRU00169"/>
    </source>
</evidence>
<dbReference type="RefSeq" id="WP_147847518.1">
    <property type="nucleotide sequence ID" value="NZ_VDUZ01000013.1"/>
</dbReference>
<name>A0A5C8PNT4_9HYPH</name>
<evidence type="ECO:0000256" key="3">
    <source>
        <dbReference type="ARBA" id="ARBA00023015"/>
    </source>
</evidence>
<dbReference type="CDD" id="cd00156">
    <property type="entry name" value="REC"/>
    <property type="match status" value="1"/>
</dbReference>
<reference evidence="10 11" key="1">
    <citation type="submission" date="2019-06" db="EMBL/GenBank/DDBJ databases">
        <title>New taxonomy in bacterial strain CC-CFT640, isolated from vineyard.</title>
        <authorList>
            <person name="Lin S.-Y."/>
            <person name="Tsai C.-F."/>
            <person name="Young C.-C."/>
        </authorList>
    </citation>
    <scope>NUCLEOTIDE SEQUENCE [LARGE SCALE GENOMIC DNA]</scope>
    <source>
        <strain evidence="10 11">CC-CFT640</strain>
    </source>
</reference>
<evidence type="ECO:0000259" key="9">
    <source>
        <dbReference type="PROSITE" id="PS51755"/>
    </source>
</evidence>
<dbReference type="SMART" id="SM00862">
    <property type="entry name" value="Trans_reg_C"/>
    <property type="match status" value="1"/>
</dbReference>
<dbReference type="GO" id="GO:0005829">
    <property type="term" value="C:cytosol"/>
    <property type="evidence" value="ECO:0007669"/>
    <property type="project" value="TreeGrafter"/>
</dbReference>
<evidence type="ECO:0000256" key="7">
    <source>
        <dbReference type="PROSITE-ProRule" id="PRU01091"/>
    </source>
</evidence>
<dbReference type="PROSITE" id="PS50110">
    <property type="entry name" value="RESPONSE_REGULATORY"/>
    <property type="match status" value="1"/>
</dbReference>
<dbReference type="PANTHER" id="PTHR48111:SF1">
    <property type="entry name" value="TWO-COMPONENT RESPONSE REGULATOR ORR33"/>
    <property type="match status" value="1"/>
</dbReference>
<keyword evidence="5" id="KW-0804">Transcription</keyword>
<gene>
    <name evidence="10" type="ORF">FHP25_13790</name>
</gene>
<dbReference type="GO" id="GO:0032993">
    <property type="term" value="C:protein-DNA complex"/>
    <property type="evidence" value="ECO:0007669"/>
    <property type="project" value="TreeGrafter"/>
</dbReference>
<organism evidence="10 11">
    <name type="scientific">Vineibacter terrae</name>
    <dbReference type="NCBI Taxonomy" id="2586908"/>
    <lineage>
        <taxon>Bacteria</taxon>
        <taxon>Pseudomonadati</taxon>
        <taxon>Pseudomonadota</taxon>
        <taxon>Alphaproteobacteria</taxon>
        <taxon>Hyphomicrobiales</taxon>
        <taxon>Vineibacter</taxon>
    </lineage>
</organism>
<evidence type="ECO:0000256" key="1">
    <source>
        <dbReference type="ARBA" id="ARBA00022553"/>
    </source>
</evidence>
<dbReference type="AlphaFoldDB" id="A0A5C8PNT4"/>
<evidence type="ECO:0000259" key="8">
    <source>
        <dbReference type="PROSITE" id="PS50110"/>
    </source>
</evidence>
<keyword evidence="11" id="KW-1185">Reference proteome</keyword>
<dbReference type="SMART" id="SM00448">
    <property type="entry name" value="REC"/>
    <property type="match status" value="1"/>
</dbReference>
<dbReference type="EMBL" id="VDUZ01000013">
    <property type="protein sequence ID" value="TXL75715.1"/>
    <property type="molecule type" value="Genomic_DNA"/>
</dbReference>
<keyword evidence="1 6" id="KW-0597">Phosphoprotein</keyword>
<evidence type="ECO:0000256" key="2">
    <source>
        <dbReference type="ARBA" id="ARBA00023012"/>
    </source>
</evidence>